<accession>A0A6M3JHG4</accession>
<dbReference type="EMBL" id="MT141628">
    <property type="protein sequence ID" value="QJA68565.1"/>
    <property type="molecule type" value="Genomic_DNA"/>
</dbReference>
<evidence type="ECO:0000313" key="1">
    <source>
        <dbReference type="EMBL" id="QJA68565.1"/>
    </source>
</evidence>
<protein>
    <submittedName>
        <fullName evidence="1">Uncharacterized protein</fullName>
    </submittedName>
</protein>
<reference evidence="1" key="1">
    <citation type="submission" date="2020-03" db="EMBL/GenBank/DDBJ databases">
        <title>The deep terrestrial virosphere.</title>
        <authorList>
            <person name="Holmfeldt K."/>
            <person name="Nilsson E."/>
            <person name="Simone D."/>
            <person name="Lopez-Fernandez M."/>
            <person name="Wu X."/>
            <person name="de Brujin I."/>
            <person name="Lundin D."/>
            <person name="Andersson A."/>
            <person name="Bertilsson S."/>
            <person name="Dopson M."/>
        </authorList>
    </citation>
    <scope>NUCLEOTIDE SEQUENCE</scope>
    <source>
        <strain evidence="1">MM415A06187</strain>
        <strain evidence="2">MM415B02174</strain>
    </source>
</reference>
<gene>
    <name evidence="1" type="ORF">MM415A06187_0009</name>
    <name evidence="2" type="ORF">MM415B02174_0010</name>
</gene>
<dbReference type="EMBL" id="MT142596">
    <property type="protein sequence ID" value="QJA85800.1"/>
    <property type="molecule type" value="Genomic_DNA"/>
</dbReference>
<dbReference type="AlphaFoldDB" id="A0A6M3JHG4"/>
<proteinExistence type="predicted"/>
<name>A0A6M3JHG4_9ZZZZ</name>
<sequence length="66" mass="7611">MGGFNTEVDLNWEYLAEEIGRQIFVWDVAGFFHTMLEEVENQKGIKKKEKKYIAQLHNAIDSVGGH</sequence>
<evidence type="ECO:0000313" key="2">
    <source>
        <dbReference type="EMBL" id="QJA85800.1"/>
    </source>
</evidence>
<organism evidence="1">
    <name type="scientific">viral metagenome</name>
    <dbReference type="NCBI Taxonomy" id="1070528"/>
    <lineage>
        <taxon>unclassified sequences</taxon>
        <taxon>metagenomes</taxon>
        <taxon>organismal metagenomes</taxon>
    </lineage>
</organism>